<dbReference type="Proteomes" id="UP001054837">
    <property type="component" value="Unassembled WGS sequence"/>
</dbReference>
<protein>
    <recommendedName>
        <fullName evidence="3">Secreted protein</fullName>
    </recommendedName>
</protein>
<proteinExistence type="predicted"/>
<name>A0AAV4NN75_9ARAC</name>
<organism evidence="1 2">
    <name type="scientific">Caerostris darwini</name>
    <dbReference type="NCBI Taxonomy" id="1538125"/>
    <lineage>
        <taxon>Eukaryota</taxon>
        <taxon>Metazoa</taxon>
        <taxon>Ecdysozoa</taxon>
        <taxon>Arthropoda</taxon>
        <taxon>Chelicerata</taxon>
        <taxon>Arachnida</taxon>
        <taxon>Araneae</taxon>
        <taxon>Araneomorphae</taxon>
        <taxon>Entelegynae</taxon>
        <taxon>Araneoidea</taxon>
        <taxon>Araneidae</taxon>
        <taxon>Caerostris</taxon>
    </lineage>
</organism>
<reference evidence="1 2" key="1">
    <citation type="submission" date="2021-06" db="EMBL/GenBank/DDBJ databases">
        <title>Caerostris darwini draft genome.</title>
        <authorList>
            <person name="Kono N."/>
            <person name="Arakawa K."/>
        </authorList>
    </citation>
    <scope>NUCLEOTIDE SEQUENCE [LARGE SCALE GENOMIC DNA]</scope>
</reference>
<dbReference type="EMBL" id="BPLQ01001822">
    <property type="protein sequence ID" value="GIX85819.1"/>
    <property type="molecule type" value="Genomic_DNA"/>
</dbReference>
<accession>A0AAV4NN75</accession>
<keyword evidence="2" id="KW-1185">Reference proteome</keyword>
<evidence type="ECO:0000313" key="1">
    <source>
        <dbReference type="EMBL" id="GIX85819.1"/>
    </source>
</evidence>
<dbReference type="AlphaFoldDB" id="A0AAV4NN75"/>
<evidence type="ECO:0008006" key="3">
    <source>
        <dbReference type="Google" id="ProtNLM"/>
    </source>
</evidence>
<gene>
    <name evidence="1" type="ORF">CDAR_242171</name>
</gene>
<comment type="caution">
    <text evidence="1">The sequence shown here is derived from an EMBL/GenBank/DDBJ whole genome shotgun (WGS) entry which is preliminary data.</text>
</comment>
<sequence>MRITRLQFVFMAAWRQRNDAIAISKAAIVPQLSGGIVVRRFGGGPIQLFPNPNCAAAPLLLFHARGFKFNCHLRLPASINFGDATIAAVPFFFLS</sequence>
<evidence type="ECO:0000313" key="2">
    <source>
        <dbReference type="Proteomes" id="UP001054837"/>
    </source>
</evidence>